<dbReference type="EMBL" id="JBHLTM010000002">
    <property type="protein sequence ID" value="MFC0683049.1"/>
    <property type="molecule type" value="Genomic_DNA"/>
</dbReference>
<feature type="compositionally biased region" description="Basic and acidic residues" evidence="1">
    <location>
        <begin position="1"/>
        <end position="23"/>
    </location>
</feature>
<gene>
    <name evidence="3" type="ORF">ACFFF8_00410</name>
</gene>
<dbReference type="GO" id="GO:0004519">
    <property type="term" value="F:endonuclease activity"/>
    <property type="evidence" value="ECO:0007669"/>
    <property type="project" value="UniProtKB-KW"/>
</dbReference>
<feature type="region of interest" description="Disordered" evidence="1">
    <location>
        <begin position="1"/>
        <end position="25"/>
    </location>
</feature>
<feature type="compositionally biased region" description="Basic residues" evidence="1">
    <location>
        <begin position="188"/>
        <end position="197"/>
    </location>
</feature>
<dbReference type="SUPFAM" id="SSF54060">
    <property type="entry name" value="His-Me finger endonucleases"/>
    <property type="match status" value="1"/>
</dbReference>
<protein>
    <submittedName>
        <fullName evidence="3">HNH endonuclease signature motif containing protein</fullName>
        <ecNumber evidence="3">3.1.-.-</ecNumber>
    </submittedName>
</protein>
<keyword evidence="3" id="KW-0255">Endonuclease</keyword>
<dbReference type="RefSeq" id="WP_379489244.1">
    <property type="nucleotide sequence ID" value="NZ_JAPCWC010000018.1"/>
</dbReference>
<organism evidence="3 4">
    <name type="scientific">Novosphingobium clariflavum</name>
    <dbReference type="NCBI Taxonomy" id="2029884"/>
    <lineage>
        <taxon>Bacteria</taxon>
        <taxon>Pseudomonadati</taxon>
        <taxon>Pseudomonadota</taxon>
        <taxon>Alphaproteobacteria</taxon>
        <taxon>Sphingomonadales</taxon>
        <taxon>Sphingomonadaceae</taxon>
        <taxon>Novosphingobium</taxon>
    </lineage>
</organism>
<dbReference type="EC" id="3.1.-.-" evidence="3"/>
<keyword evidence="3" id="KW-0378">Hydrolase</keyword>
<dbReference type="Gene3D" id="3.90.75.10">
    <property type="entry name" value="Homing Intron 3 (I-ppo) Encoded Endonuclease, Chain A"/>
    <property type="match status" value="1"/>
</dbReference>
<evidence type="ECO:0000256" key="1">
    <source>
        <dbReference type="SAM" id="MobiDB-lite"/>
    </source>
</evidence>
<evidence type="ECO:0000259" key="2">
    <source>
        <dbReference type="Pfam" id="PF13392"/>
    </source>
</evidence>
<keyword evidence="4" id="KW-1185">Reference proteome</keyword>
<accession>A0ABV6S2I9</accession>
<dbReference type="InterPro" id="IPR044925">
    <property type="entry name" value="His-Me_finger_sf"/>
</dbReference>
<evidence type="ECO:0000313" key="4">
    <source>
        <dbReference type="Proteomes" id="UP001589858"/>
    </source>
</evidence>
<sequence>MITRNELHRPDGSPAKSHVESPRRMVKVQKNTEWNRVPPLSRYEVEVATGCWIWRGCIQPHGYGHIQINKVRYLAHRYFWMCMKGPIPEGMLLCHHCDNRRCVNPSHIFVGTALDNARDMVAKDRGRKGQRTSCAKLTDAEVSAIFIDLRCDHEIAADYSVSSSLIGQIRRGAIWRHVTEKIGEIPPRRKTGPRKKLQNPSVPEGG</sequence>
<name>A0ABV6S2I9_9SPHN</name>
<reference evidence="3 4" key="1">
    <citation type="submission" date="2024-09" db="EMBL/GenBank/DDBJ databases">
        <authorList>
            <person name="Sun Q."/>
            <person name="Mori K."/>
        </authorList>
    </citation>
    <scope>NUCLEOTIDE SEQUENCE [LARGE SCALE GENOMIC DNA]</scope>
    <source>
        <strain evidence="3 4">CICC 11035S</strain>
    </source>
</reference>
<proteinExistence type="predicted"/>
<dbReference type="GO" id="GO:0016787">
    <property type="term" value="F:hydrolase activity"/>
    <property type="evidence" value="ECO:0007669"/>
    <property type="project" value="UniProtKB-KW"/>
</dbReference>
<comment type="caution">
    <text evidence="3">The sequence shown here is derived from an EMBL/GenBank/DDBJ whole genome shotgun (WGS) entry which is preliminary data.</text>
</comment>
<dbReference type="InterPro" id="IPR044930">
    <property type="entry name" value="Homing_endonuclease_His-Me"/>
</dbReference>
<dbReference type="Pfam" id="PF13392">
    <property type="entry name" value="HNH_3"/>
    <property type="match status" value="1"/>
</dbReference>
<evidence type="ECO:0000313" key="3">
    <source>
        <dbReference type="EMBL" id="MFC0683049.1"/>
    </source>
</evidence>
<feature type="region of interest" description="Disordered" evidence="1">
    <location>
        <begin position="184"/>
        <end position="206"/>
    </location>
</feature>
<keyword evidence="3" id="KW-0540">Nuclease</keyword>
<feature type="domain" description="HNH nuclease" evidence="2">
    <location>
        <begin position="73"/>
        <end position="118"/>
    </location>
</feature>
<dbReference type="Proteomes" id="UP001589858">
    <property type="component" value="Unassembled WGS sequence"/>
</dbReference>
<dbReference type="InterPro" id="IPR003615">
    <property type="entry name" value="HNH_nuc"/>
</dbReference>